<evidence type="ECO:0000256" key="3">
    <source>
        <dbReference type="ARBA" id="ARBA00022989"/>
    </source>
</evidence>
<feature type="transmembrane region" description="Helical" evidence="6">
    <location>
        <begin position="402"/>
        <end position="423"/>
    </location>
</feature>
<reference evidence="7 8" key="1">
    <citation type="submission" date="2020-08" db="EMBL/GenBank/DDBJ databases">
        <title>Sequencing the genomes of 1000 actinobacteria strains.</title>
        <authorList>
            <person name="Klenk H.-P."/>
        </authorList>
    </citation>
    <scope>NUCLEOTIDE SEQUENCE [LARGE SCALE GENOMIC DNA]</scope>
    <source>
        <strain evidence="7 8">DSM 23040</strain>
    </source>
</reference>
<dbReference type="PANTHER" id="PTHR47704:SF1">
    <property type="entry name" value="POTASSIUM TRANSPORTER KIMA"/>
    <property type="match status" value="1"/>
</dbReference>
<organism evidence="7 8">
    <name type="scientific">Helcobacillus massiliensis</name>
    <dbReference type="NCBI Taxonomy" id="521392"/>
    <lineage>
        <taxon>Bacteria</taxon>
        <taxon>Bacillati</taxon>
        <taxon>Actinomycetota</taxon>
        <taxon>Actinomycetes</taxon>
        <taxon>Micrococcales</taxon>
        <taxon>Dermabacteraceae</taxon>
        <taxon>Helcobacillus</taxon>
    </lineage>
</organism>
<dbReference type="InterPro" id="IPR002293">
    <property type="entry name" value="AA/rel_permease1"/>
</dbReference>
<keyword evidence="3 6" id="KW-1133">Transmembrane helix</keyword>
<name>A0A839QQL8_9MICO</name>
<evidence type="ECO:0000313" key="7">
    <source>
        <dbReference type="EMBL" id="MBB3022302.1"/>
    </source>
</evidence>
<accession>A0A839QQL8</accession>
<sequence length="705" mass="75529">MPGISGSLKRLVVGRPFSSDRLSRERLPKRLALPTFAADALSAVAYAPDEILLTLAVGGVTTYALSPWVGLAVVALMVVVIITHRTIIHEYPSGGGDFEVAQKNLGPRAGRVVGAALLVDYVLTVAVSVAQASTYAASTTSFLHGYEVRISLAVIAVIAVVNLRGVRDSNVVLAVPVYLFMAALGVLMIAGAYGTITGTLGQAPSAGLDLVVTDPVEEGLTALGGVFLILRAFTSGCAALTGVEAVSNGVPSLQPPKSHNASIVLGMVGIAASVLIMGVIWLAGATGVKYVENPAEQLARSGEPVGEAYHQVPVIGQIAQAVFGGTGVLFALVILATVLVLCMAANTAFNGFPILTSILARSRYLPRQFAVRGDRLAYSNGIIALAAASGVLVWATGAEVTLLIQMYIVGVFVSFAFGQAGMVRHFNARLRVEAQSARRQRLRLGRLINQIGFVIVATVLAVVVITKFAEGAWVALLLMAVLLLLMTGISHHYEDVRSQLELPQTAADSDAAAPVGIQDAAGDSAGERTSSSADQDSDSGFSWQRRALSSRAVVLVTALNRPAIRALDVAAASRHMEVEALTVKNDEARTRQLIDRWRDLDIPMSLRIVYSPYREFSGPILAYVSSLTRRHPDDVVVVYIPEYLVGHWWEALLHNHAMNRLKHQLTMLPRVVIATVPWQLTSARERSRFFRDHLQRARTRRGRRP</sequence>
<dbReference type="InterPro" id="IPR053153">
    <property type="entry name" value="APC_K+_Transporter"/>
</dbReference>
<feature type="transmembrane region" description="Helical" evidence="6">
    <location>
        <begin position="178"/>
        <end position="200"/>
    </location>
</feature>
<dbReference type="Proteomes" id="UP000568050">
    <property type="component" value="Unassembled WGS sequence"/>
</dbReference>
<proteinExistence type="predicted"/>
<protein>
    <submittedName>
        <fullName evidence="7">Amino acid transporter</fullName>
    </submittedName>
</protein>
<dbReference type="Pfam" id="PF13520">
    <property type="entry name" value="AA_permease_2"/>
    <property type="match status" value="1"/>
</dbReference>
<feature type="region of interest" description="Disordered" evidence="5">
    <location>
        <begin position="521"/>
        <end position="540"/>
    </location>
</feature>
<dbReference type="AlphaFoldDB" id="A0A839QQL8"/>
<evidence type="ECO:0000256" key="4">
    <source>
        <dbReference type="ARBA" id="ARBA00023136"/>
    </source>
</evidence>
<dbReference type="Gene3D" id="1.20.1740.10">
    <property type="entry name" value="Amino acid/polyamine transporter I"/>
    <property type="match status" value="1"/>
</dbReference>
<dbReference type="PANTHER" id="PTHR47704">
    <property type="entry name" value="POTASSIUM TRANSPORTER KIMA"/>
    <property type="match status" value="1"/>
</dbReference>
<evidence type="ECO:0000256" key="5">
    <source>
        <dbReference type="SAM" id="MobiDB-lite"/>
    </source>
</evidence>
<gene>
    <name evidence="7" type="ORF">FHX50_000550</name>
</gene>
<feature type="compositionally biased region" description="Polar residues" evidence="5">
    <location>
        <begin position="527"/>
        <end position="540"/>
    </location>
</feature>
<feature type="transmembrane region" description="Helical" evidence="6">
    <location>
        <begin position="68"/>
        <end position="88"/>
    </location>
</feature>
<dbReference type="EMBL" id="JACHWP010000001">
    <property type="protein sequence ID" value="MBB3022302.1"/>
    <property type="molecule type" value="Genomic_DNA"/>
</dbReference>
<dbReference type="RefSeq" id="WP_183374224.1">
    <property type="nucleotide sequence ID" value="NZ_CBCSFZ010000005.1"/>
</dbReference>
<feature type="transmembrane region" description="Helical" evidence="6">
    <location>
        <begin position="471"/>
        <end position="489"/>
    </location>
</feature>
<feature type="transmembrane region" description="Helical" evidence="6">
    <location>
        <begin position="150"/>
        <end position="166"/>
    </location>
</feature>
<keyword evidence="4 6" id="KW-0472">Membrane</keyword>
<dbReference type="GO" id="GO:0016020">
    <property type="term" value="C:membrane"/>
    <property type="evidence" value="ECO:0007669"/>
    <property type="project" value="UniProtKB-SubCell"/>
</dbReference>
<dbReference type="GO" id="GO:0022857">
    <property type="term" value="F:transmembrane transporter activity"/>
    <property type="evidence" value="ECO:0007669"/>
    <property type="project" value="InterPro"/>
</dbReference>
<feature type="transmembrane region" description="Helical" evidence="6">
    <location>
        <begin position="328"/>
        <end position="355"/>
    </location>
</feature>
<evidence type="ECO:0000256" key="2">
    <source>
        <dbReference type="ARBA" id="ARBA00022692"/>
    </source>
</evidence>
<feature type="transmembrane region" description="Helical" evidence="6">
    <location>
        <begin position="444"/>
        <end position="465"/>
    </location>
</feature>
<keyword evidence="2 6" id="KW-0812">Transmembrane</keyword>
<evidence type="ECO:0000313" key="8">
    <source>
        <dbReference type="Proteomes" id="UP000568050"/>
    </source>
</evidence>
<feature type="transmembrane region" description="Helical" evidence="6">
    <location>
        <begin position="220"/>
        <end position="243"/>
    </location>
</feature>
<keyword evidence="8" id="KW-1185">Reference proteome</keyword>
<evidence type="ECO:0000256" key="1">
    <source>
        <dbReference type="ARBA" id="ARBA00004141"/>
    </source>
</evidence>
<feature type="transmembrane region" description="Helical" evidence="6">
    <location>
        <begin position="263"/>
        <end position="284"/>
    </location>
</feature>
<feature type="transmembrane region" description="Helical" evidence="6">
    <location>
        <begin position="109"/>
        <end position="130"/>
    </location>
</feature>
<feature type="transmembrane region" description="Helical" evidence="6">
    <location>
        <begin position="376"/>
        <end position="396"/>
    </location>
</feature>
<evidence type="ECO:0000256" key="6">
    <source>
        <dbReference type="SAM" id="Phobius"/>
    </source>
</evidence>
<comment type="subcellular location">
    <subcellularLocation>
        <location evidence="1">Membrane</location>
        <topology evidence="1">Multi-pass membrane protein</topology>
    </subcellularLocation>
</comment>
<comment type="caution">
    <text evidence="7">The sequence shown here is derived from an EMBL/GenBank/DDBJ whole genome shotgun (WGS) entry which is preliminary data.</text>
</comment>